<sequence>MLLRVCGDSLDDVFCPQCTCESCGNGAHIGYNYPPKVMVVSNPEPCHNQNVDELSQTLTNFHLTCYSGDGDSFAHDSTPNFVNDSLNVFHPPPQTPTNSYEFYGNAWDRVSEIKNVVGNKQYKLKDVQELFRKLLNGVQNIHEEMAEYINISSWNCYAFSSPDNDDDENYTIAITPEEPNNSLSMRDEHLDTIPATKSDEAIKSSVEDLIQIPSEYEGIPDNMCDVLVHDNSSPLDVSEDQFEEFSDFNNDSTSIDDDYFSIDNIDYIELSPRDSKLVSLEEVKDDNLREKLMNINLLIAKIKSLNDNPTPDYVLKSPIPVEDSDSFLEKSNTSLSYSNKSLPEFETFSNHPEETNSGKKNSGNTTIYADISLPDLECFNFKRDPEPGELTSTVDFGIRENILSATNANLPLEDDHSSLFAYVVWIFLSFLTCISSEWNFYEIQCLSKPLE</sequence>
<dbReference type="EMBL" id="BKCJ010143390">
    <property type="protein sequence ID" value="GEX98309.1"/>
    <property type="molecule type" value="Genomic_DNA"/>
</dbReference>
<name>A0A699HI34_TANCI</name>
<accession>A0A699HI34</accession>
<organism evidence="1">
    <name type="scientific">Tanacetum cinerariifolium</name>
    <name type="common">Dalmatian daisy</name>
    <name type="synonym">Chrysanthemum cinerariifolium</name>
    <dbReference type="NCBI Taxonomy" id="118510"/>
    <lineage>
        <taxon>Eukaryota</taxon>
        <taxon>Viridiplantae</taxon>
        <taxon>Streptophyta</taxon>
        <taxon>Embryophyta</taxon>
        <taxon>Tracheophyta</taxon>
        <taxon>Spermatophyta</taxon>
        <taxon>Magnoliopsida</taxon>
        <taxon>eudicotyledons</taxon>
        <taxon>Gunneridae</taxon>
        <taxon>Pentapetalae</taxon>
        <taxon>asterids</taxon>
        <taxon>campanulids</taxon>
        <taxon>Asterales</taxon>
        <taxon>Asteraceae</taxon>
        <taxon>Asteroideae</taxon>
        <taxon>Anthemideae</taxon>
        <taxon>Anthemidinae</taxon>
        <taxon>Tanacetum</taxon>
    </lineage>
</organism>
<proteinExistence type="predicted"/>
<gene>
    <name evidence="1" type="ORF">Tci_370284</name>
</gene>
<reference evidence="1" key="1">
    <citation type="journal article" date="2019" name="Sci. Rep.">
        <title>Draft genome of Tanacetum cinerariifolium, the natural source of mosquito coil.</title>
        <authorList>
            <person name="Yamashiro T."/>
            <person name="Shiraishi A."/>
            <person name="Satake H."/>
            <person name="Nakayama K."/>
        </authorList>
    </citation>
    <scope>NUCLEOTIDE SEQUENCE</scope>
</reference>
<protein>
    <submittedName>
        <fullName evidence="1">Uncharacterized protein</fullName>
    </submittedName>
</protein>
<comment type="caution">
    <text evidence="1">The sequence shown here is derived from an EMBL/GenBank/DDBJ whole genome shotgun (WGS) entry which is preliminary data.</text>
</comment>
<evidence type="ECO:0000313" key="1">
    <source>
        <dbReference type="EMBL" id="GEX98309.1"/>
    </source>
</evidence>
<dbReference type="AlphaFoldDB" id="A0A699HI34"/>